<gene>
    <name evidence="15" type="primary">terf2ip</name>
</gene>
<dbReference type="GO" id="GO:0006355">
    <property type="term" value="P:regulation of DNA-templated transcription"/>
    <property type="evidence" value="ECO:0007669"/>
    <property type="project" value="UniProtKB-UniRule"/>
</dbReference>
<dbReference type="Gene3D" id="1.10.10.60">
    <property type="entry name" value="Homeodomain-like"/>
    <property type="match status" value="1"/>
</dbReference>
<dbReference type="InterPro" id="IPR009057">
    <property type="entry name" value="Homeodomain-like_sf"/>
</dbReference>
<dbReference type="SUPFAM" id="SSF46689">
    <property type="entry name" value="Homeodomain-like"/>
    <property type="match status" value="1"/>
</dbReference>
<organism evidence="15 16">
    <name type="scientific">Echeneis naucrates</name>
    <name type="common">Live sharksucker</name>
    <dbReference type="NCBI Taxonomy" id="173247"/>
    <lineage>
        <taxon>Eukaryota</taxon>
        <taxon>Metazoa</taxon>
        <taxon>Chordata</taxon>
        <taxon>Craniata</taxon>
        <taxon>Vertebrata</taxon>
        <taxon>Euteleostomi</taxon>
        <taxon>Actinopterygii</taxon>
        <taxon>Neopterygii</taxon>
        <taxon>Teleostei</taxon>
        <taxon>Neoteleostei</taxon>
        <taxon>Acanthomorphata</taxon>
        <taxon>Carangaria</taxon>
        <taxon>Carangiformes</taxon>
        <taxon>Echeneidae</taxon>
        <taxon>Echeneis</taxon>
    </lineage>
</organism>
<proteinExistence type="inferred from homology"/>
<dbReference type="CDD" id="cd11655">
    <property type="entry name" value="rap1_myb-like"/>
    <property type="match status" value="1"/>
</dbReference>
<evidence type="ECO:0000256" key="10">
    <source>
        <dbReference type="RuleBase" id="RU367107"/>
    </source>
</evidence>
<evidence type="ECO:0000256" key="8">
    <source>
        <dbReference type="ARBA" id="ARBA00023242"/>
    </source>
</evidence>
<dbReference type="GO" id="GO:0070187">
    <property type="term" value="C:shelterin complex"/>
    <property type="evidence" value="ECO:0007669"/>
    <property type="project" value="TreeGrafter"/>
</dbReference>
<comment type="function">
    <text evidence="10">Acts both as a regulator of telomere function and as a transcription regulator. Involved in the regulation of telomere length and protection as a component of the shelterin complex (telosome). Does not bind DNA directly: recruited to telomeric double-stranded 5'-TTAGGG-3' repeats via its interaction with terf2. Independently of its function in telomeres, also acts as a transcription regulator: recruited to extratelomeric 5'-TTAGGG-3' sites via its association with terf2 or other factors, and regulates gene expression.</text>
</comment>
<reference evidence="15" key="2">
    <citation type="submission" date="2025-08" db="UniProtKB">
        <authorList>
            <consortium name="Ensembl"/>
        </authorList>
    </citation>
    <scope>IDENTIFICATION</scope>
</reference>
<dbReference type="GO" id="GO:0010833">
    <property type="term" value="P:telomere maintenance via telomere lengthening"/>
    <property type="evidence" value="ECO:0007669"/>
    <property type="project" value="UniProtKB-UniRule"/>
</dbReference>
<dbReference type="GO" id="GO:0031848">
    <property type="term" value="P:protection from non-homologous end joining at telomere"/>
    <property type="evidence" value="ECO:0007669"/>
    <property type="project" value="TreeGrafter"/>
</dbReference>
<evidence type="ECO:0000256" key="5">
    <source>
        <dbReference type="ARBA" id="ARBA00023015"/>
    </source>
</evidence>
<evidence type="ECO:0000256" key="4">
    <source>
        <dbReference type="ARBA" id="ARBA00022895"/>
    </source>
</evidence>
<evidence type="ECO:0000259" key="13">
    <source>
        <dbReference type="Pfam" id="PF11626"/>
    </source>
</evidence>
<dbReference type="InterPro" id="IPR001357">
    <property type="entry name" value="BRCT_dom"/>
</dbReference>
<evidence type="ECO:0000313" key="15">
    <source>
        <dbReference type="Ensembl" id="ENSENLP00000019590.1"/>
    </source>
</evidence>
<keyword evidence="16" id="KW-1185">Reference proteome</keyword>
<dbReference type="Pfam" id="PF08914">
    <property type="entry name" value="Myb_Rap1"/>
    <property type="match status" value="1"/>
</dbReference>
<evidence type="ECO:0000259" key="12">
    <source>
        <dbReference type="Pfam" id="PF08914"/>
    </source>
</evidence>
<protein>
    <recommendedName>
        <fullName evidence="2 10">Telomeric repeat-binding factor 2-interacting protein 1</fullName>
        <shortName evidence="10">TERF2-interacting telomeric protein 1</shortName>
    </recommendedName>
    <alternativeName>
        <fullName evidence="9 10">Repressor/activator protein 1 homolog</fullName>
    </alternativeName>
</protein>
<evidence type="ECO:0000256" key="9">
    <source>
        <dbReference type="ARBA" id="ARBA00032471"/>
    </source>
</evidence>
<sequence length="466" mass="52271">MSTKQEGRSKANTSSVLFMTADGEPMTFFLRPGPVKRKLQPLITSGGGMLCNVQQPGAILLIDPEERGSIFESTAHWYVSTNYISDCTERKERLNIEDYRLNPEVVPRHSTRLKNKGSRIPYTPEDDAAILNYVCNHKNDTGGNQLWQAMEKEHVTNHSWQSMKYRYRVKLAKKLSTAKEVKIDKETKVIYTPGGGVARFLQSKQFQYISPSKQTEAAEPIKTTSPQEETVSDYSLQSCHCSSTPENHKQPKQSPSAELEQPQRRLTRRQLEHEMSSLSEPYSKKLRSSTSVDKQVLSPQSTKKTRPPVVKQTIDSPPPKRPRVNGVAAVAAVAERQQDESEEAAIFETPEAGSSFLNLLPQTVEKKKGKKKLGILELATKEFEDESEVQLHTDLASVTKALLRTSGDFSAALDVLLDPSSISGPFWNQHDDSLLRSADPVLLLQLKEKYSEEEVAKRTVFLEVGK</sequence>
<dbReference type="Ensembl" id="ENSENLT00000020308.1">
    <property type="protein sequence ID" value="ENSENLP00000019590.1"/>
    <property type="gene ID" value="ENSENLG00000008969.1"/>
</dbReference>
<comment type="similarity">
    <text evidence="1 10">Belongs to the RAP1 family.</text>
</comment>
<reference evidence="15" key="1">
    <citation type="submission" date="2021-04" db="EMBL/GenBank/DDBJ databases">
        <authorList>
            <consortium name="Wellcome Sanger Institute Data Sharing"/>
        </authorList>
    </citation>
    <scope>NUCLEOTIDE SEQUENCE [LARGE SCALE GENOMIC DNA]</scope>
</reference>
<keyword evidence="3 10" id="KW-0158">Chromosome</keyword>
<reference evidence="15" key="3">
    <citation type="submission" date="2025-09" db="UniProtKB">
        <authorList>
            <consortium name="Ensembl"/>
        </authorList>
    </citation>
    <scope>IDENTIFICATION</scope>
</reference>
<comment type="subcellular location">
    <subcellularLocation>
        <location evidence="10">Nucleus</location>
    </subcellularLocation>
    <subcellularLocation>
        <location evidence="10">Chromosome</location>
        <location evidence="10">Telomere</location>
    </subcellularLocation>
</comment>
<keyword evidence="7 10" id="KW-0804">Transcription</keyword>
<evidence type="ECO:0000256" key="2">
    <source>
        <dbReference type="ARBA" id="ARBA00017805"/>
    </source>
</evidence>
<dbReference type="Proteomes" id="UP000472264">
    <property type="component" value="Chromosome 5"/>
</dbReference>
<dbReference type="Pfam" id="PF11626">
    <property type="entry name" value="Rap1_C"/>
    <property type="match status" value="1"/>
</dbReference>
<keyword evidence="8 10" id="KW-0539">Nucleus</keyword>
<comment type="subunit">
    <text evidence="10">Homodimer.</text>
</comment>
<dbReference type="SUPFAM" id="SSF52113">
    <property type="entry name" value="BRCT domain"/>
    <property type="match status" value="1"/>
</dbReference>
<evidence type="ECO:0000256" key="3">
    <source>
        <dbReference type="ARBA" id="ARBA00022454"/>
    </source>
</evidence>
<keyword evidence="4 10" id="KW-0779">Telomere</keyword>
<keyword evidence="5 10" id="KW-0805">Transcription regulation</keyword>
<dbReference type="InterPro" id="IPR039595">
    <property type="entry name" value="TE2IP/Rap1"/>
</dbReference>
<dbReference type="FunFam" id="1.10.10.60:FF:000246">
    <property type="entry name" value="Telomeric repeat-binding factor 2-interacting protein 1"/>
    <property type="match status" value="1"/>
</dbReference>
<feature type="region of interest" description="Disordered" evidence="11">
    <location>
        <begin position="211"/>
        <end position="324"/>
    </location>
</feature>
<evidence type="ECO:0000259" key="14">
    <source>
        <dbReference type="Pfam" id="PF16589"/>
    </source>
</evidence>
<accession>A0A665UJR6</accession>
<feature type="domain" description="BRCT" evidence="14">
    <location>
        <begin position="18"/>
        <end position="100"/>
    </location>
</feature>
<feature type="domain" description="TERF2-interacting telomeric protein 1 Myb" evidence="12">
    <location>
        <begin position="122"/>
        <end position="175"/>
    </location>
</feature>
<dbReference type="InterPro" id="IPR015010">
    <property type="entry name" value="TERF2IP_Myb"/>
</dbReference>
<feature type="domain" description="TRF2-interacting telomeric protein/Rap1 C-terminal" evidence="13">
    <location>
        <begin position="396"/>
        <end position="463"/>
    </location>
</feature>
<evidence type="ECO:0000256" key="7">
    <source>
        <dbReference type="ARBA" id="ARBA00023163"/>
    </source>
</evidence>
<dbReference type="GO" id="GO:0005654">
    <property type="term" value="C:nucleoplasm"/>
    <property type="evidence" value="ECO:0007669"/>
    <property type="project" value="UniProtKB-ARBA"/>
</dbReference>
<dbReference type="InterPro" id="IPR021661">
    <property type="entry name" value="Rap1_C"/>
</dbReference>
<dbReference type="Pfam" id="PF16589">
    <property type="entry name" value="BRCT_2"/>
    <property type="match status" value="1"/>
</dbReference>
<evidence type="ECO:0000256" key="1">
    <source>
        <dbReference type="ARBA" id="ARBA00010467"/>
    </source>
</evidence>
<dbReference type="AlphaFoldDB" id="A0A665UJR6"/>
<feature type="compositionally biased region" description="Polar residues" evidence="11">
    <location>
        <begin position="288"/>
        <end position="302"/>
    </location>
</feature>
<evidence type="ECO:0000256" key="6">
    <source>
        <dbReference type="ARBA" id="ARBA00023159"/>
    </source>
</evidence>
<evidence type="ECO:0000256" key="11">
    <source>
        <dbReference type="SAM" id="MobiDB-lite"/>
    </source>
</evidence>
<evidence type="ECO:0000313" key="16">
    <source>
        <dbReference type="Proteomes" id="UP000472264"/>
    </source>
</evidence>
<name>A0A665UJR6_ECHNA</name>
<dbReference type="InterPro" id="IPR036420">
    <property type="entry name" value="BRCT_dom_sf"/>
</dbReference>
<dbReference type="GO" id="GO:0042162">
    <property type="term" value="F:telomeric DNA binding"/>
    <property type="evidence" value="ECO:0007669"/>
    <property type="project" value="TreeGrafter"/>
</dbReference>
<dbReference type="PANTHER" id="PTHR16466">
    <property type="entry name" value="TELOMERE REPEAT-BINDING FACTOR 2-INTERACTING PROTEIN 1"/>
    <property type="match status" value="1"/>
</dbReference>
<dbReference type="PANTHER" id="PTHR16466:SF6">
    <property type="entry name" value="TELOMERIC REPEAT-BINDING FACTOR 2-INTERACTING PROTEIN 1"/>
    <property type="match status" value="1"/>
</dbReference>
<feature type="compositionally biased region" description="Polar residues" evidence="11">
    <location>
        <begin position="222"/>
        <end position="245"/>
    </location>
</feature>
<keyword evidence="6 10" id="KW-0010">Activator</keyword>